<accession>A0AAE0HSG5</accession>
<dbReference type="PANTHER" id="PTHR35205:SF1">
    <property type="entry name" value="ZU5 DOMAIN-CONTAINING PROTEIN"/>
    <property type="match status" value="1"/>
</dbReference>
<feature type="region of interest" description="Disordered" evidence="1">
    <location>
        <begin position="1"/>
        <end position="35"/>
    </location>
</feature>
<dbReference type="InterPro" id="IPR056681">
    <property type="entry name" value="DUF7779"/>
</dbReference>
<sequence>MWQGECGTSVESRDSWQWEHPGSPDAGHHGPHRQRQQGLFDVPMDVNMNYVSRPELESQLLCTLRADHDSSSRSQRSYQSILWLSGDSWAKLLAGLARMLRLAGVPTSTGSDVPDIASEWLQDNTGWLLVIDNLDDAVVLDKLHDEVLRANMKGSILITSRNDEVGSQWHTIEVADMTNAESTALIKVIAGSTRSENEATLDLLNDLGHLALAVDQAASYMRAVNLTVAQYHELYKVAKSTYLDMYPSTRYNGMGRQSVMTTWNISFTEVSRTTPQAAALLLLLSLLEADDIPTILLDSQRKFRASATGQGWIPRELHEILKSEQQIVGARRELQRFGFVKYQTASESLYMHPLVQYWACQRLEQDIALRQKLVVCLLGLVSSSFEKQDMLPPLLSWSDPSSDANSVEERKLDLWSWRKYSRLTSHAQQCILLAADKDLLQNSWSLVSDRLTIAHIALPLLQVLEYSTFGSVSPNYQKAMALIDGCLRACSRSTGTAPGTQFSIWTAITWRERRSLFCTCRVKMGLRIEEEDQEEQDEQEDQQNETISLLKDYSRRAGIQSDPNHTGTPRIVHYVRVDQRLGSEIQAWIRQYWRTVHDYLNVRAVESDRRHLPDSFTTAPQVRTSFQEFCGKLSEECRRASYYEALELAGVPDKVISLLEPYVAQTIESPDVS</sequence>
<dbReference type="SUPFAM" id="SSF52540">
    <property type="entry name" value="P-loop containing nucleoside triphosphate hydrolases"/>
    <property type="match status" value="1"/>
</dbReference>
<protein>
    <recommendedName>
        <fullName evidence="2">DUF7779 domain-containing protein</fullName>
    </recommendedName>
</protein>
<reference evidence="3" key="1">
    <citation type="journal article" date="2023" name="Mol. Phylogenet. Evol.">
        <title>Genome-scale phylogeny and comparative genomics of the fungal order Sordariales.</title>
        <authorList>
            <person name="Hensen N."/>
            <person name="Bonometti L."/>
            <person name="Westerberg I."/>
            <person name="Brannstrom I.O."/>
            <person name="Guillou S."/>
            <person name="Cros-Aarteil S."/>
            <person name="Calhoun S."/>
            <person name="Haridas S."/>
            <person name="Kuo A."/>
            <person name="Mondo S."/>
            <person name="Pangilinan J."/>
            <person name="Riley R."/>
            <person name="LaButti K."/>
            <person name="Andreopoulos B."/>
            <person name="Lipzen A."/>
            <person name="Chen C."/>
            <person name="Yan M."/>
            <person name="Daum C."/>
            <person name="Ng V."/>
            <person name="Clum A."/>
            <person name="Steindorff A."/>
            <person name="Ohm R.A."/>
            <person name="Martin F."/>
            <person name="Silar P."/>
            <person name="Natvig D.O."/>
            <person name="Lalanne C."/>
            <person name="Gautier V."/>
            <person name="Ament-Velasquez S.L."/>
            <person name="Kruys A."/>
            <person name="Hutchinson M.I."/>
            <person name="Powell A.J."/>
            <person name="Barry K."/>
            <person name="Miller A.N."/>
            <person name="Grigoriev I.V."/>
            <person name="Debuchy R."/>
            <person name="Gladieux P."/>
            <person name="Hiltunen Thoren M."/>
            <person name="Johannesson H."/>
        </authorList>
    </citation>
    <scope>NUCLEOTIDE SEQUENCE</scope>
    <source>
        <strain evidence="3">CBS 118394</strain>
    </source>
</reference>
<name>A0AAE0HSG5_9PEZI</name>
<feature type="domain" description="DUF7779" evidence="2">
    <location>
        <begin position="271"/>
        <end position="365"/>
    </location>
</feature>
<dbReference type="PANTHER" id="PTHR35205">
    <property type="entry name" value="NB-ARC AND TPR DOMAIN PROTEIN"/>
    <property type="match status" value="1"/>
</dbReference>
<evidence type="ECO:0000313" key="4">
    <source>
        <dbReference type="Proteomes" id="UP001283341"/>
    </source>
</evidence>
<keyword evidence="4" id="KW-1185">Reference proteome</keyword>
<evidence type="ECO:0000256" key="1">
    <source>
        <dbReference type="SAM" id="MobiDB-lite"/>
    </source>
</evidence>
<dbReference type="AlphaFoldDB" id="A0AAE0HSG5"/>
<gene>
    <name evidence="3" type="ORF">B0H66DRAFT_538966</name>
</gene>
<dbReference type="Gene3D" id="3.40.50.300">
    <property type="entry name" value="P-loop containing nucleotide triphosphate hydrolases"/>
    <property type="match status" value="1"/>
</dbReference>
<dbReference type="Proteomes" id="UP001283341">
    <property type="component" value="Unassembled WGS sequence"/>
</dbReference>
<comment type="caution">
    <text evidence="3">The sequence shown here is derived from an EMBL/GenBank/DDBJ whole genome shotgun (WGS) entry which is preliminary data.</text>
</comment>
<organism evidence="3 4">
    <name type="scientific">Apodospora peruviana</name>
    <dbReference type="NCBI Taxonomy" id="516989"/>
    <lineage>
        <taxon>Eukaryota</taxon>
        <taxon>Fungi</taxon>
        <taxon>Dikarya</taxon>
        <taxon>Ascomycota</taxon>
        <taxon>Pezizomycotina</taxon>
        <taxon>Sordariomycetes</taxon>
        <taxon>Sordariomycetidae</taxon>
        <taxon>Sordariales</taxon>
        <taxon>Lasiosphaeriaceae</taxon>
        <taxon>Apodospora</taxon>
    </lineage>
</organism>
<dbReference type="Pfam" id="PF25000">
    <property type="entry name" value="DUF7779"/>
    <property type="match status" value="1"/>
</dbReference>
<reference evidence="3" key="2">
    <citation type="submission" date="2023-06" db="EMBL/GenBank/DDBJ databases">
        <authorList>
            <consortium name="Lawrence Berkeley National Laboratory"/>
            <person name="Haridas S."/>
            <person name="Hensen N."/>
            <person name="Bonometti L."/>
            <person name="Westerberg I."/>
            <person name="Brannstrom I.O."/>
            <person name="Guillou S."/>
            <person name="Cros-Aarteil S."/>
            <person name="Calhoun S."/>
            <person name="Kuo A."/>
            <person name="Mondo S."/>
            <person name="Pangilinan J."/>
            <person name="Riley R."/>
            <person name="Labutti K."/>
            <person name="Andreopoulos B."/>
            <person name="Lipzen A."/>
            <person name="Chen C."/>
            <person name="Yanf M."/>
            <person name="Daum C."/>
            <person name="Ng V."/>
            <person name="Clum A."/>
            <person name="Steindorff A."/>
            <person name="Ohm R."/>
            <person name="Martin F."/>
            <person name="Silar P."/>
            <person name="Natvig D."/>
            <person name="Lalanne C."/>
            <person name="Gautier V."/>
            <person name="Ament-Velasquez S.L."/>
            <person name="Kruys A."/>
            <person name="Hutchinson M.I."/>
            <person name="Powell A.J."/>
            <person name="Barry K."/>
            <person name="Miller A.N."/>
            <person name="Grigoriev I.V."/>
            <person name="Debuchy R."/>
            <person name="Gladieux P."/>
            <person name="Thoren M.H."/>
            <person name="Johannesson H."/>
        </authorList>
    </citation>
    <scope>NUCLEOTIDE SEQUENCE</scope>
    <source>
        <strain evidence="3">CBS 118394</strain>
    </source>
</reference>
<dbReference type="EMBL" id="JAUEDM010000010">
    <property type="protein sequence ID" value="KAK3312022.1"/>
    <property type="molecule type" value="Genomic_DNA"/>
</dbReference>
<evidence type="ECO:0000313" key="3">
    <source>
        <dbReference type="EMBL" id="KAK3312022.1"/>
    </source>
</evidence>
<dbReference type="InterPro" id="IPR027417">
    <property type="entry name" value="P-loop_NTPase"/>
</dbReference>
<evidence type="ECO:0000259" key="2">
    <source>
        <dbReference type="Pfam" id="PF25000"/>
    </source>
</evidence>
<proteinExistence type="predicted"/>